<proteinExistence type="predicted"/>
<dbReference type="Proteomes" id="UP000541610">
    <property type="component" value="Unassembled WGS sequence"/>
</dbReference>
<comment type="caution">
    <text evidence="1">The sequence shown here is derived from an EMBL/GenBank/DDBJ whole genome shotgun (WGS) entry which is preliminary data.</text>
</comment>
<dbReference type="AlphaFoldDB" id="A0A7J6PI04"/>
<reference evidence="1 2" key="1">
    <citation type="submission" date="2020-04" db="EMBL/GenBank/DDBJ databases">
        <title>Perkinsus olseni comparative genomics.</title>
        <authorList>
            <person name="Bogema D.R."/>
        </authorList>
    </citation>
    <scope>NUCLEOTIDE SEQUENCE [LARGE SCALE GENOMIC DNA]</scope>
    <source>
        <strain evidence="1">00978-12</strain>
    </source>
</reference>
<sequence length="269" mass="30873">MELALLTLLETQQNFTVYILCCNFQENMVALNRVTSPSELDREERSTRHTSRVLLTKGPRLGAEGSMPLTAQPGRCSKQSIHYEYALREVLDNRTRVTAGRRKSRGKSVKLLKASAVNDDDHGVRERLGSAAFYYDHKIKFTAVQLSDRSQARLIAIRCLKRVWLCATPAAISHVPSPLRSYCLLPSSRSKAVGVTSLPDQPSQYYNQRHIYALFDNVYWGAPIKYHGQWHVYAAFNNIYGSTCIDYYDQRYIYAHFNIYSGAFIKYYY</sequence>
<dbReference type="OrthoDB" id="10570549at2759"/>
<dbReference type="EMBL" id="JABANP010000021">
    <property type="protein sequence ID" value="KAF4695366.1"/>
    <property type="molecule type" value="Genomic_DNA"/>
</dbReference>
<evidence type="ECO:0000313" key="1">
    <source>
        <dbReference type="EMBL" id="KAF4695366.1"/>
    </source>
</evidence>
<evidence type="ECO:0000313" key="2">
    <source>
        <dbReference type="Proteomes" id="UP000541610"/>
    </source>
</evidence>
<protein>
    <submittedName>
        <fullName evidence="1">Uncharacterized protein</fullName>
    </submittedName>
</protein>
<name>A0A7J6PI04_PEROL</name>
<gene>
    <name evidence="1" type="ORF">FOZ60_004856</name>
</gene>
<accession>A0A7J6PI04</accession>
<organism evidence="1 2">
    <name type="scientific">Perkinsus olseni</name>
    <name type="common">Perkinsus atlanticus</name>
    <dbReference type="NCBI Taxonomy" id="32597"/>
    <lineage>
        <taxon>Eukaryota</taxon>
        <taxon>Sar</taxon>
        <taxon>Alveolata</taxon>
        <taxon>Perkinsozoa</taxon>
        <taxon>Perkinsea</taxon>
        <taxon>Perkinsida</taxon>
        <taxon>Perkinsidae</taxon>
        <taxon>Perkinsus</taxon>
    </lineage>
</organism>